<protein>
    <submittedName>
        <fullName evidence="2">Uncharacterized protein</fullName>
    </submittedName>
</protein>
<organism evidence="2 3">
    <name type="scientific">Fusarium agapanthi</name>
    <dbReference type="NCBI Taxonomy" id="1803897"/>
    <lineage>
        <taxon>Eukaryota</taxon>
        <taxon>Fungi</taxon>
        <taxon>Dikarya</taxon>
        <taxon>Ascomycota</taxon>
        <taxon>Pezizomycotina</taxon>
        <taxon>Sordariomycetes</taxon>
        <taxon>Hypocreomycetidae</taxon>
        <taxon>Hypocreales</taxon>
        <taxon>Nectriaceae</taxon>
        <taxon>Fusarium</taxon>
        <taxon>Fusarium fujikuroi species complex</taxon>
    </lineage>
</organism>
<evidence type="ECO:0000313" key="3">
    <source>
        <dbReference type="Proteomes" id="UP000737391"/>
    </source>
</evidence>
<dbReference type="AlphaFoldDB" id="A0A9P5B085"/>
<reference evidence="2" key="1">
    <citation type="submission" date="2020-01" db="EMBL/GenBank/DDBJ databases">
        <title>Identification and distribution of gene clusters putatively required for synthesis of sphingolipid metabolism inhibitors in phylogenetically diverse species of the filamentous fungus Fusarium.</title>
        <authorList>
            <person name="Kim H.-S."/>
            <person name="Busman M."/>
            <person name="Brown D.W."/>
            <person name="Divon H."/>
            <person name="Uhlig S."/>
            <person name="Proctor R.H."/>
        </authorList>
    </citation>
    <scope>NUCLEOTIDE SEQUENCE</scope>
    <source>
        <strain evidence="2">NRRL 31653</strain>
    </source>
</reference>
<dbReference type="OrthoDB" id="1577640at2759"/>
<gene>
    <name evidence="2" type="ORF">FAGAP_10655</name>
</gene>
<dbReference type="Proteomes" id="UP000737391">
    <property type="component" value="Unassembled WGS sequence"/>
</dbReference>
<name>A0A9P5B085_9HYPO</name>
<sequence length="432" mass="49966">MQEELTEHLKRVHSPALWCSDCLKKFNSSLSAETLEREKQYHAAICPKEPSDKNRALRERYFLLSQARYDAFKDSRWKWTPVSQELDDDGGKESISQRQWRQIYATIFPPTPSPLTQEPDKVSESSPHINVLTSPHCDADLLDSSFGSKVINSVPHSISLPSDSGYESLKRANISEDSEETNGHLRDDASDSVSTLYSDGLSLPDADQDNYKSEFYEAIFYQINASNQSFEPLKDTLPDLLRSFALRLGSLGSSKDTEVMWFIHKHRYDIARRFFEAAEDVENNEALPETESEPSNKPDIIDWLQGLSIEERPGIDSLHSVFDEELEEEFEEEFEEQPSLLDRKGCRETVFKSFAFKWLVDDLVKSMTLQTIKEDAGVRLRRGISRYLEIDQYISKRKASKRYIVTFFGQLEPRYISPRAIRRALRFWTPFR</sequence>
<dbReference type="EMBL" id="LUFC02000931">
    <property type="protein sequence ID" value="KAF4493227.1"/>
    <property type="molecule type" value="Genomic_DNA"/>
</dbReference>
<comment type="caution">
    <text evidence="2">The sequence shown here is derived from an EMBL/GenBank/DDBJ whole genome shotgun (WGS) entry which is preliminary data.</text>
</comment>
<feature type="region of interest" description="Disordered" evidence="1">
    <location>
        <begin position="109"/>
        <end position="129"/>
    </location>
</feature>
<keyword evidence="3" id="KW-1185">Reference proteome</keyword>
<proteinExistence type="predicted"/>
<accession>A0A9P5B085</accession>
<evidence type="ECO:0000256" key="1">
    <source>
        <dbReference type="SAM" id="MobiDB-lite"/>
    </source>
</evidence>
<evidence type="ECO:0000313" key="2">
    <source>
        <dbReference type="EMBL" id="KAF4493227.1"/>
    </source>
</evidence>